<evidence type="ECO:0000256" key="5">
    <source>
        <dbReference type="ARBA" id="ARBA00023288"/>
    </source>
</evidence>
<proteinExistence type="inferred from homology"/>
<dbReference type="EMBL" id="JWLW01000018">
    <property type="protein sequence ID" value="KHT52003.1"/>
    <property type="molecule type" value="Genomic_DNA"/>
</dbReference>
<evidence type="ECO:0000256" key="6">
    <source>
        <dbReference type="HAMAP-Rule" id="MF_00924"/>
    </source>
</evidence>
<comment type="caution">
    <text evidence="8">The sequence shown here is derived from an EMBL/GenBank/DDBJ whole genome shotgun (WGS) entry which is preliminary data.</text>
</comment>
<dbReference type="Gene3D" id="3.30.310.170">
    <property type="entry name" value="Outer membrane protein assembly factor BamC"/>
    <property type="match status" value="1"/>
</dbReference>
<dbReference type="Gene3D" id="3.30.530.50">
    <property type="match status" value="1"/>
</dbReference>
<comment type="subunit">
    <text evidence="6">Part of the Bam complex.</text>
</comment>
<feature type="signal peptide" evidence="7">
    <location>
        <begin position="1"/>
        <end position="17"/>
    </location>
</feature>
<feature type="chain" id="PRO_5008984780" description="Outer membrane protein assembly factor BamC" evidence="7">
    <location>
        <begin position="18"/>
        <end position="367"/>
    </location>
</feature>
<keyword evidence="5 6" id="KW-0449">Lipoprotein</keyword>
<reference evidence="8 9" key="1">
    <citation type="submission" date="2014-12" db="EMBL/GenBank/DDBJ databases">
        <title>Genome sequencing of Alteromonas marina AD001.</title>
        <authorList>
            <person name="Adrian T.G.S."/>
            <person name="Chan K.G."/>
        </authorList>
    </citation>
    <scope>NUCLEOTIDE SEQUENCE [LARGE SCALE GENOMIC DNA]</scope>
    <source>
        <strain evidence="8 9">AD001</strain>
    </source>
</reference>
<dbReference type="InterPro" id="IPR014524">
    <property type="entry name" value="BamC"/>
</dbReference>
<keyword evidence="2 6" id="KW-0472">Membrane</keyword>
<dbReference type="GO" id="GO:0009279">
    <property type="term" value="C:cell outer membrane"/>
    <property type="evidence" value="ECO:0007669"/>
    <property type="project" value="UniProtKB-SubCell"/>
</dbReference>
<evidence type="ECO:0000313" key="8">
    <source>
        <dbReference type="EMBL" id="KHT52003.1"/>
    </source>
</evidence>
<evidence type="ECO:0000256" key="3">
    <source>
        <dbReference type="ARBA" id="ARBA00023139"/>
    </source>
</evidence>
<evidence type="ECO:0000313" key="9">
    <source>
        <dbReference type="Proteomes" id="UP000031197"/>
    </source>
</evidence>
<dbReference type="GO" id="GO:0051205">
    <property type="term" value="P:protein insertion into membrane"/>
    <property type="evidence" value="ECO:0007669"/>
    <property type="project" value="UniProtKB-UniRule"/>
</dbReference>
<dbReference type="Proteomes" id="UP000031197">
    <property type="component" value="Unassembled WGS sequence"/>
</dbReference>
<evidence type="ECO:0000256" key="1">
    <source>
        <dbReference type="ARBA" id="ARBA00022729"/>
    </source>
</evidence>
<dbReference type="AlphaFoldDB" id="A0A0B3XTE3"/>
<comment type="similarity">
    <text evidence="6">Belongs to the BamC family.</text>
</comment>
<evidence type="ECO:0000256" key="7">
    <source>
        <dbReference type="SAM" id="SignalP"/>
    </source>
</evidence>
<dbReference type="GO" id="GO:0043165">
    <property type="term" value="P:Gram-negative-bacterium-type cell outer membrane assembly"/>
    <property type="evidence" value="ECO:0007669"/>
    <property type="project" value="UniProtKB-UniRule"/>
</dbReference>
<protein>
    <recommendedName>
        <fullName evidence="6">Outer membrane protein assembly factor BamC</fullName>
    </recommendedName>
</protein>
<name>A0A0B3XTE3_9ALTE</name>
<organism evidence="8 9">
    <name type="scientific">Alteromonas marina</name>
    <dbReference type="NCBI Taxonomy" id="203795"/>
    <lineage>
        <taxon>Bacteria</taxon>
        <taxon>Pseudomonadati</taxon>
        <taxon>Pseudomonadota</taxon>
        <taxon>Gammaproteobacteria</taxon>
        <taxon>Alteromonadales</taxon>
        <taxon>Alteromonadaceae</taxon>
        <taxon>Alteromonas/Salinimonas group</taxon>
        <taxon>Alteromonas</taxon>
    </lineage>
</organism>
<keyword evidence="1 6" id="KW-0732">Signal</keyword>
<comment type="subcellular location">
    <subcellularLocation>
        <location evidence="6">Cell outer membrane</location>
        <topology evidence="6">Lipid-anchor</topology>
    </subcellularLocation>
</comment>
<keyword evidence="3 6" id="KW-0564">Palmitate</keyword>
<dbReference type="Pfam" id="PF06804">
    <property type="entry name" value="Lipoprotein_18"/>
    <property type="match status" value="1"/>
</dbReference>
<gene>
    <name evidence="6" type="primary">bamC</name>
    <name evidence="8" type="ORF">RJ41_11575</name>
</gene>
<evidence type="ECO:0000256" key="2">
    <source>
        <dbReference type="ARBA" id="ARBA00023136"/>
    </source>
</evidence>
<keyword evidence="4 6" id="KW-0998">Cell outer membrane</keyword>
<dbReference type="PROSITE" id="PS51257">
    <property type="entry name" value="PROKAR_LIPOPROTEIN"/>
    <property type="match status" value="1"/>
</dbReference>
<keyword evidence="9" id="KW-1185">Reference proteome</keyword>
<comment type="function">
    <text evidence="6">Part of the outer membrane protein assembly complex, which is involved in assembly and insertion of beta-barrel proteins into the outer membrane.</text>
</comment>
<dbReference type="RefSeq" id="WP_039220813.1">
    <property type="nucleotide sequence ID" value="NZ_JWLW01000018.1"/>
</dbReference>
<dbReference type="OrthoDB" id="5598420at2"/>
<dbReference type="InterPro" id="IPR010653">
    <property type="entry name" value="NlpB/DapX"/>
</dbReference>
<dbReference type="HAMAP" id="MF_00924">
    <property type="entry name" value="OM_assembly_BamC"/>
    <property type="match status" value="1"/>
</dbReference>
<dbReference type="InterPro" id="IPR042268">
    <property type="entry name" value="BamC_C"/>
</dbReference>
<sequence length="367" mass="41135">MKRTLAIASSVAMVALAGCSSQIDRKTASGSYEYLKTKEQETLKVPSDLDAPAFSRDFTLPELGQEADPKLVGKSLMIRSPALVLPLVTGSHIEEGKSSATIWFDQVDDSQPLSRAIWNSLLSFLDEQGIGVDSFSPEEKVLVTDWMVMTKEIEGPWYSFIDEESEIGRRFEFSLDVKPHGRSAALTVELKDYMQTLGNDVIAEVSSMEERREEVEVLNQVIGHYEYQIQLAETRRIARIRQGINTEMGFNADGDAAYIVEAKYDVAWPRMLLVLRKLGFDVKDLDKSNGLLFVTYNGDQGSWWDGLFSSDKELLKKGDYRLKVARAGADRTSVTFMNNESVPFEANQVSDLYSAFAEVMSEDNLDI</sequence>
<accession>A0A0B3XTE3</accession>
<evidence type="ECO:0000256" key="4">
    <source>
        <dbReference type="ARBA" id="ARBA00023237"/>
    </source>
</evidence>